<feature type="region of interest" description="Disordered" evidence="1">
    <location>
        <begin position="1"/>
        <end position="82"/>
    </location>
</feature>
<dbReference type="AlphaFoldDB" id="A0A8J2PAB5"/>
<organism evidence="2 3">
    <name type="scientific">Allacma fusca</name>
    <dbReference type="NCBI Taxonomy" id="39272"/>
    <lineage>
        <taxon>Eukaryota</taxon>
        <taxon>Metazoa</taxon>
        <taxon>Ecdysozoa</taxon>
        <taxon>Arthropoda</taxon>
        <taxon>Hexapoda</taxon>
        <taxon>Collembola</taxon>
        <taxon>Symphypleona</taxon>
        <taxon>Sminthuridae</taxon>
        <taxon>Allacma</taxon>
    </lineage>
</organism>
<feature type="compositionally biased region" description="Polar residues" evidence="1">
    <location>
        <begin position="1"/>
        <end position="11"/>
    </location>
</feature>
<feature type="non-terminal residue" evidence="2">
    <location>
        <position position="1"/>
    </location>
</feature>
<name>A0A8J2PAB5_9HEXA</name>
<comment type="caution">
    <text evidence="2">The sequence shown here is derived from an EMBL/GenBank/DDBJ whole genome shotgun (WGS) entry which is preliminary data.</text>
</comment>
<accession>A0A8J2PAB5</accession>
<feature type="non-terminal residue" evidence="2">
    <location>
        <position position="82"/>
    </location>
</feature>
<dbReference type="EMBL" id="CAJVCH010489936">
    <property type="protein sequence ID" value="CAG7820781.1"/>
    <property type="molecule type" value="Genomic_DNA"/>
</dbReference>
<evidence type="ECO:0000313" key="3">
    <source>
        <dbReference type="Proteomes" id="UP000708208"/>
    </source>
</evidence>
<dbReference type="Proteomes" id="UP000708208">
    <property type="component" value="Unassembled WGS sequence"/>
</dbReference>
<gene>
    <name evidence="2" type="ORF">AFUS01_LOCUS31153</name>
</gene>
<reference evidence="2" key="1">
    <citation type="submission" date="2021-06" db="EMBL/GenBank/DDBJ databases">
        <authorList>
            <person name="Hodson N. C."/>
            <person name="Mongue J. A."/>
            <person name="Jaron S. K."/>
        </authorList>
    </citation>
    <scope>NUCLEOTIDE SEQUENCE</scope>
</reference>
<evidence type="ECO:0000313" key="2">
    <source>
        <dbReference type="EMBL" id="CAG7820781.1"/>
    </source>
</evidence>
<keyword evidence="3" id="KW-1185">Reference proteome</keyword>
<evidence type="ECO:0000256" key="1">
    <source>
        <dbReference type="SAM" id="MobiDB-lite"/>
    </source>
</evidence>
<protein>
    <submittedName>
        <fullName evidence="2">Uncharacterized protein</fullName>
    </submittedName>
</protein>
<proteinExistence type="predicted"/>
<sequence length="82" mass="8657">SVVENSNVSHEQPTEETPEFVAVESKGSHAEENDYGVQGDDESDKNAKLQRGGGGGGGRTTTVSQSPVGKVTHTQKRGCDRD</sequence>